<accession>A0A117UVF1</accession>
<dbReference type="Pfam" id="PF14352">
    <property type="entry name" value="DUF4402"/>
    <property type="match status" value="1"/>
</dbReference>
<dbReference type="STRING" id="1117702.AQZ52_08135"/>
<feature type="chain" id="PRO_5007157002" description="DUF4402 domain-containing protein" evidence="1">
    <location>
        <begin position="21"/>
        <end position="164"/>
    </location>
</feature>
<keyword evidence="3" id="KW-1185">Reference proteome</keyword>
<dbReference type="RefSeq" id="WP_067908271.1">
    <property type="nucleotide sequence ID" value="NZ_KQ954244.1"/>
</dbReference>
<dbReference type="InterPro" id="IPR025514">
    <property type="entry name" value="DUF4402"/>
</dbReference>
<proteinExistence type="predicted"/>
<organism evidence="2 3">
    <name type="scientific">Novosphingobium fuchskuhlense</name>
    <dbReference type="NCBI Taxonomy" id="1117702"/>
    <lineage>
        <taxon>Bacteria</taxon>
        <taxon>Pseudomonadati</taxon>
        <taxon>Pseudomonadota</taxon>
        <taxon>Alphaproteobacteria</taxon>
        <taxon>Sphingomonadales</taxon>
        <taxon>Sphingomonadaceae</taxon>
        <taxon>Novosphingobium</taxon>
    </lineage>
</organism>
<evidence type="ECO:0000256" key="1">
    <source>
        <dbReference type="SAM" id="SignalP"/>
    </source>
</evidence>
<dbReference type="EMBL" id="LLZS01000006">
    <property type="protein sequence ID" value="KUR71581.1"/>
    <property type="molecule type" value="Genomic_DNA"/>
</dbReference>
<dbReference type="AlphaFoldDB" id="A0A117UVF1"/>
<sequence length="164" mass="15495">MKKIVLASAIALLSATPAFAAPGNTSSANGAASATIVQPIVLTHVSSAALAFGTITTGAGGSVVITAAGSTSYTGEVTSVPGVAPSADAFTVAGDSNRSYAITTGSGSVTSGSNSIAFTTAPSASNATLSGGAGSFTVGGTLTLTGTEVAGSYTGSYPATVTYN</sequence>
<evidence type="ECO:0000313" key="2">
    <source>
        <dbReference type="EMBL" id="KUR71581.1"/>
    </source>
</evidence>
<comment type="caution">
    <text evidence="2">The sequence shown here is derived from an EMBL/GenBank/DDBJ whole genome shotgun (WGS) entry which is preliminary data.</text>
</comment>
<keyword evidence="1" id="KW-0732">Signal</keyword>
<name>A0A117UVF1_9SPHN</name>
<evidence type="ECO:0008006" key="4">
    <source>
        <dbReference type="Google" id="ProtNLM"/>
    </source>
</evidence>
<protein>
    <recommendedName>
        <fullName evidence="4">DUF4402 domain-containing protein</fullName>
    </recommendedName>
</protein>
<reference evidence="2 3" key="1">
    <citation type="submission" date="2015-10" db="EMBL/GenBank/DDBJ databases">
        <title>Draft genome sequence of Novosphingobium fuchskuhlense DSM 25065 isolated from a surface water sample of the southwest basin of Lake Grosse Fuchskuhle.</title>
        <authorList>
            <person name="Ruckert C."/>
            <person name="Winkler A."/>
            <person name="Glaeser J."/>
            <person name="Grossart H.-P."/>
            <person name="Kalinowski J."/>
            <person name="Glaeser S."/>
        </authorList>
    </citation>
    <scope>NUCLEOTIDE SEQUENCE [LARGE SCALE GENOMIC DNA]</scope>
    <source>
        <strain evidence="2 3">FNE08-7</strain>
    </source>
</reference>
<dbReference type="Proteomes" id="UP000058012">
    <property type="component" value="Unassembled WGS sequence"/>
</dbReference>
<evidence type="ECO:0000313" key="3">
    <source>
        <dbReference type="Proteomes" id="UP000058012"/>
    </source>
</evidence>
<gene>
    <name evidence="2" type="ORF">AQZ52_08135</name>
</gene>
<feature type="signal peptide" evidence="1">
    <location>
        <begin position="1"/>
        <end position="20"/>
    </location>
</feature>